<reference evidence="2" key="1">
    <citation type="submission" date="2020-04" db="EMBL/GenBank/DDBJ databases">
        <authorList>
            <person name="Alioto T."/>
            <person name="Alioto T."/>
            <person name="Gomez Garrido J."/>
        </authorList>
    </citation>
    <scope>NUCLEOTIDE SEQUENCE</scope>
    <source>
        <strain evidence="2">A484AB</strain>
    </source>
</reference>
<dbReference type="PROSITE" id="PS51717">
    <property type="entry name" value="G_VLIG"/>
    <property type="match status" value="1"/>
</dbReference>
<dbReference type="GO" id="GO:0005525">
    <property type="term" value="F:GTP binding"/>
    <property type="evidence" value="ECO:0007669"/>
    <property type="project" value="InterPro"/>
</dbReference>
<dbReference type="EMBL" id="CACRXK020013248">
    <property type="protein sequence ID" value="CAB4024807.1"/>
    <property type="molecule type" value="Genomic_DNA"/>
</dbReference>
<dbReference type="Proteomes" id="UP001152795">
    <property type="component" value="Unassembled WGS sequence"/>
</dbReference>
<dbReference type="Gene3D" id="3.40.50.300">
    <property type="entry name" value="P-loop containing nucleotide triphosphate hydrolases"/>
    <property type="match status" value="1"/>
</dbReference>
<comment type="similarity">
    <text evidence="1">Belongs to the TRAFAC class dynamin-like GTPase superfamily. Very large inducible GTPase (VLIG) family.</text>
</comment>
<dbReference type="PANTHER" id="PTHR14819">
    <property type="entry name" value="GTP-BINDING"/>
    <property type="match status" value="1"/>
</dbReference>
<dbReference type="Pfam" id="PF25496">
    <property type="entry name" value="URGCP"/>
    <property type="match status" value="1"/>
</dbReference>
<dbReference type="Pfam" id="PF25683">
    <property type="entry name" value="URGCP_GTPase"/>
    <property type="match status" value="2"/>
</dbReference>
<evidence type="ECO:0000256" key="1">
    <source>
        <dbReference type="ARBA" id="ARBA00006828"/>
    </source>
</evidence>
<name>A0A7D9L322_PARCT</name>
<evidence type="ECO:0000313" key="3">
    <source>
        <dbReference type="Proteomes" id="UP001152795"/>
    </source>
</evidence>
<protein>
    <submittedName>
        <fullName evidence="2">Interferon-induced very large GTPase 1-like</fullName>
    </submittedName>
</protein>
<dbReference type="SUPFAM" id="SSF52540">
    <property type="entry name" value="P-loop containing nucleoside triphosphate hydrolases"/>
    <property type="match status" value="1"/>
</dbReference>
<dbReference type="InterPro" id="IPR027417">
    <property type="entry name" value="P-loop_NTPase"/>
</dbReference>
<dbReference type="InterPro" id="IPR057365">
    <property type="entry name" value="URGCP"/>
</dbReference>
<sequence>MKGGNVTRKIVDGLLELSWYLPGGSEKQTLQNEMCFVNLRGDARDFKKQRDLLLEISSVLCILLPSESPDETKKKILEEATQSKGKVIFIFNGKRKGDSKKYFDDLKSEHGEMLSLSTRTNKSNEYDFLQSIRVNLQKNIKKVEPKPLVELASYAHKYGFHIDCKQPDSRMEYSVDTWLNQGIQEAKDTLYLQMHVPTLADLGRKKYCPKRQVAKSESDRTKRDINDIDKDIQAEIEDQIESFEKMEEGILHYLNCTAVVNETERNYTLSKLKHRLDKMSLHVMAKLRQEYRVASLNLQKKRKKSQQKSEESVEKLEQNLKQLEESITKCSFGLEHIIRELAQLYQLPDIVTIDYARAAAEMLLSGHPLELLDGDSSYIPLKWFEALYRKLELKIAHKTENAKNSDSLKSDSGYDYILIIDTEGLRGSGNPQLREHDNELATFAIGMADVTLVNIFGENHNEMKEFLEIAVHAFLKMKLVKEKKKCKIIHQNVAATDAQDKLAVDRSNLKEDLDKMATVAATQENCD</sequence>
<proteinExistence type="inferred from homology"/>
<keyword evidence="3" id="KW-1185">Reference proteome</keyword>
<organism evidence="2 3">
    <name type="scientific">Paramuricea clavata</name>
    <name type="common">Red gorgonian</name>
    <name type="synonym">Violescent sea-whip</name>
    <dbReference type="NCBI Taxonomy" id="317549"/>
    <lineage>
        <taxon>Eukaryota</taxon>
        <taxon>Metazoa</taxon>
        <taxon>Cnidaria</taxon>
        <taxon>Anthozoa</taxon>
        <taxon>Octocorallia</taxon>
        <taxon>Malacalcyonacea</taxon>
        <taxon>Plexauridae</taxon>
        <taxon>Paramuricea</taxon>
    </lineage>
</organism>
<dbReference type="OrthoDB" id="1597724at2759"/>
<gene>
    <name evidence="2" type="ORF">PACLA_8A080588</name>
</gene>
<dbReference type="AlphaFoldDB" id="A0A7D9L322"/>
<evidence type="ECO:0000313" key="2">
    <source>
        <dbReference type="EMBL" id="CAB4024807.1"/>
    </source>
</evidence>
<dbReference type="InterPro" id="IPR030383">
    <property type="entry name" value="G_VLIG_dom"/>
</dbReference>
<accession>A0A7D9L322</accession>
<dbReference type="PANTHER" id="PTHR14819:SF25">
    <property type="entry name" value="CHROMOSOME UNDETERMINED SCAFFOLD_52, WHOLE GENOME SHOTGUN SEQUENCE"/>
    <property type="match status" value="1"/>
</dbReference>
<comment type="caution">
    <text evidence="2">The sequence shown here is derived from an EMBL/GenBank/DDBJ whole genome shotgun (WGS) entry which is preliminary data.</text>
</comment>
<dbReference type="InterPro" id="IPR052986">
    <property type="entry name" value="VLIG_GTPase"/>
</dbReference>